<organism evidence="2 3">
    <name type="scientific">Rhodovibrio salinarum</name>
    <dbReference type="NCBI Taxonomy" id="1087"/>
    <lineage>
        <taxon>Bacteria</taxon>
        <taxon>Pseudomonadati</taxon>
        <taxon>Pseudomonadota</taxon>
        <taxon>Alphaproteobacteria</taxon>
        <taxon>Rhodospirillales</taxon>
        <taxon>Rhodovibrionaceae</taxon>
        <taxon>Rhodovibrio</taxon>
    </lineage>
</organism>
<dbReference type="EMBL" id="NRRE01000027">
    <property type="protein sequence ID" value="MBK1698287.1"/>
    <property type="molecule type" value="Genomic_DNA"/>
</dbReference>
<gene>
    <name evidence="2" type="ORF">CKO21_13650</name>
</gene>
<reference evidence="2" key="2">
    <citation type="journal article" date="2020" name="Microorganisms">
        <title>Osmotic Adaptation and Compatible Solute Biosynthesis of Phototrophic Bacteria as Revealed from Genome Analyses.</title>
        <authorList>
            <person name="Imhoff J.F."/>
            <person name="Rahn T."/>
            <person name="Kunzel S."/>
            <person name="Keller A."/>
            <person name="Neulinger S.C."/>
        </authorList>
    </citation>
    <scope>NUCLEOTIDE SEQUENCE</scope>
    <source>
        <strain evidence="2">DSM 9154</strain>
    </source>
</reference>
<comment type="caution">
    <text evidence="2">The sequence shown here is derived from an EMBL/GenBank/DDBJ whole genome shotgun (WGS) entry which is preliminary data.</text>
</comment>
<reference evidence="2" key="1">
    <citation type="submission" date="2017-08" db="EMBL/GenBank/DDBJ databases">
        <authorList>
            <person name="Imhoff J.F."/>
            <person name="Rahn T."/>
            <person name="Kuenzel S."/>
            <person name="Neulinger S.C."/>
        </authorList>
    </citation>
    <scope>NUCLEOTIDE SEQUENCE</scope>
    <source>
        <strain evidence="2">DSM 9154</strain>
    </source>
</reference>
<dbReference type="NCBIfam" id="NF033441">
    <property type="entry name" value="BREX_BrxC"/>
    <property type="match status" value="1"/>
</dbReference>
<dbReference type="AlphaFoldDB" id="A0A934QJY4"/>
<proteinExistence type="predicted"/>
<sequence>MTELKDVLERDPTQQRLANNGQARLVAEESHQQVQQELREELKSFVCEGQYKDGIIRILQSVVNGGTNLPCAWVSGFYGSGKSHLMKMLWHFWLNTEFDDGQTARDLVPELPEDVSVLLREVDTLGKRTGGLVAAAGSMPSGDTEAVRITVLSIIFQGAGLPVEYAQGSFYLWLHRKGKLEAIKSAVASRGEDFDQELEDLYASPVLAEAIAEEMPDVAGSAQEARSLIRTKFPRPKGDITTQEFLDLSRAALKSAGRDGQIPQTLVVLDEVQQYIGESQDRSVQISEVAEALSKQMQGRVMLVGAGQTALNAAPNLQRLIARFTVLVALRDVDVEKVTRKVLLRKKASAVGEVRQVLDTYAAEVSRQLSGTKIKERVEDRETIVDDYPVLPVRRRFFEECFRQLDETGTRAQLRSQLSILHTALYKRADRQLGVVIPADELYDALASVLVSTGVLLRDIDERIKKARQEDGELAGRICAVVFLINSLRRDEGLDIGVRANKEHIADLLVDDLSADNGKLRSDVAETLEKLKNGGTLMPMQDEYRLQTREGAEWDREFRQHSGAINSDPTERIEERHRRIYAAFDQHLRKVEQGMRHGASKLQRRLVLHTREEPPEETDAIPVWARDGWNVQEAKVRDDARSAGNDSPTVFAFIPRHHVESLKEAIATKLAAQKTLDRKGHPTTAEGQDARKSMESRRDTADREAGRLISEIVGNTQIFQGGGNEIHGLSLHEQIEQAAEDSLDRKYPRFKEADSAHWDKAFKRAREGADNPLEPVGHTGDVDRHSVCQEVLTTVGAGKAGTEIRRQLQAEPLGWPREAIDTALLALLRREFLTAWLNHEVATPNQLDHTKIAKAVFYRTSVTLGMKDKLALVKFFQRVGVECDRDTLVAHSGNFLEEVRRRAKEAGGDPPLPKPLDARIVDDLERLSGNERLAEILNKSQELGQLIDRAGTLIELKQKRLPAWQTLERLMAHAAGLETAQEPLSEAAAIRDNRLLLEREDYLSGPKARLADCLRQRVDELYGRHLDTVERAIADLAEQPQWQQLTAEQQDEILRTVRLIRPEKPDVGSEDALLANLPRYQAETVEAEISAVPERARKALESAARKLEPTVRPLKLERETLRTQEEVDDWVERTRRRLAEEIAQGPVLVQ</sequence>
<accession>A0A934QJY4</accession>
<dbReference type="Proteomes" id="UP000778970">
    <property type="component" value="Unassembled WGS sequence"/>
</dbReference>
<evidence type="ECO:0000256" key="1">
    <source>
        <dbReference type="SAM" id="MobiDB-lite"/>
    </source>
</evidence>
<evidence type="ECO:0008006" key="4">
    <source>
        <dbReference type="Google" id="ProtNLM"/>
    </source>
</evidence>
<feature type="region of interest" description="Disordered" evidence="1">
    <location>
        <begin position="676"/>
        <end position="701"/>
    </location>
</feature>
<evidence type="ECO:0000313" key="3">
    <source>
        <dbReference type="Proteomes" id="UP000778970"/>
    </source>
</evidence>
<feature type="compositionally biased region" description="Basic and acidic residues" evidence="1">
    <location>
        <begin position="688"/>
        <end position="701"/>
    </location>
</feature>
<protein>
    <recommendedName>
        <fullName evidence="4">BREX system P-loop protein BrxC</fullName>
    </recommendedName>
</protein>
<name>A0A934QJY4_9PROT</name>
<dbReference type="InterPro" id="IPR047679">
    <property type="entry name" value="BREX_BrxC"/>
</dbReference>
<dbReference type="RefSeq" id="WP_027288600.1">
    <property type="nucleotide sequence ID" value="NZ_NRRE01000027.1"/>
</dbReference>
<keyword evidence="3" id="KW-1185">Reference proteome</keyword>
<evidence type="ECO:0000313" key="2">
    <source>
        <dbReference type="EMBL" id="MBK1698287.1"/>
    </source>
</evidence>